<accession>A0A564YFV4</accession>
<feature type="region of interest" description="Disordered" evidence="1">
    <location>
        <begin position="427"/>
        <end position="477"/>
    </location>
</feature>
<dbReference type="Proteomes" id="UP000321570">
    <property type="component" value="Unassembled WGS sequence"/>
</dbReference>
<feature type="compositionally biased region" description="Polar residues" evidence="1">
    <location>
        <begin position="431"/>
        <end position="444"/>
    </location>
</feature>
<proteinExistence type="predicted"/>
<evidence type="ECO:0000313" key="2">
    <source>
        <dbReference type="EMBL" id="VUZ45493.1"/>
    </source>
</evidence>
<dbReference type="EMBL" id="CABIJS010000177">
    <property type="protein sequence ID" value="VUZ45493.1"/>
    <property type="molecule type" value="Genomic_DNA"/>
</dbReference>
<gene>
    <name evidence="2" type="ORF">WMSIL1_LOCUS5421</name>
</gene>
<dbReference type="AlphaFoldDB" id="A0A564YFV4"/>
<sequence length="1150" mass="128116">MNNKKSNSIANITTQQLSPYNKPLLTNRMQQVYSNAFCDSGINSLKSKEMSGSDENDSLLNDKWKGRISDFRLRNVEENISDSIKTFLRSDEVQPIGKIGHFPVKNSSSFVGYVNNLLAALGSCMAANESCSPNDPQYDQMRRRYLALRWKSDTIRTLLTEYEELVRKTGGKNTAAAPLSASKSHSFSFLNLWHIGRRGSKETSTPLPADSTCDKVRMQEIENQIADLSGSIHLQLNTAIIGGNYPTTSPSYRFRLNIAQVDPERISSVLNPSSYRTSELLGRSSANILASPPHEWNFTVARRWVRSSNFMISDPSIYQSDLESWKFSSTERFLPMEPCATLVADASAENISAESRRRTLLKVALNNKKKLRKSFDLRQFLTAEPQRIAIELTVMSYPYVELEVRWIPFTRLDLAALEKFPVSPSLAMDSSGKNSFEESSQGSSGAPIICDRRARGLSPPPGSEKDRDGGFESMSSQDIMASNDKLGLSQIRDNEIAGNIPSLLTENSTSETSISQHQQNSFRANGKYTEGEYESSANNEGDNTYDGGDLSSLISVIQKSIEDINRQPNRYGKLLNDLSIVIEGLQEQLTISGKFSANSLSKRKLPPRKVEHNVIDSISMLDQAIGESLSNFTSAVEAWTMPLSSGWDDLDSAIEWHLRNVSLLLGKLGSERIFIDTQDLEGSNNKGLLCIREDLIAMALDSQSEILSDITGLVLSYSESKEPLRIVLQSHCLAYCGTSDRGYPGFQNSNYSFLFPMSFWTSFVWQNANELLCPGSIKRLSTCGENIYPSLMIERENFQAYILREQAIPYFKEEDEQTLDLAIDALIEQITDVDLTDASPSQEIPLTQLCHRLRPQNFKVLTRFESLKSGSFNSRACASAPRPTQPTVPSLVLALEYLIGQKKLQHELRESDEEVLFRSLETLLDGLVSSNVSQDRRNKLMNISVLNFLCLALTLQHDDESVTKIASCAIRNLEELTYSAYGVILQSNQLPFLRTAGPCCSFLKSLAMFNQKIQSTSARTQARAGYLECVRGNSSCSTDGYNLISPIGSAVLWIMQCYDMEVYRVAGLAAWEYISTPAEASIGHSSSASRSALRNMKGHFGGSDDRGPIQAEVRRMNLSDDSAEVRQMALRILQARKKSRSIACLLDTPK</sequence>
<evidence type="ECO:0000256" key="1">
    <source>
        <dbReference type="SAM" id="MobiDB-lite"/>
    </source>
</evidence>
<keyword evidence="3" id="KW-1185">Reference proteome</keyword>
<evidence type="ECO:0000313" key="3">
    <source>
        <dbReference type="Proteomes" id="UP000321570"/>
    </source>
</evidence>
<protein>
    <submittedName>
        <fullName evidence="2">Uncharacterized protein</fullName>
    </submittedName>
</protein>
<organism evidence="2 3">
    <name type="scientific">Hymenolepis diminuta</name>
    <name type="common">Rat tapeworm</name>
    <dbReference type="NCBI Taxonomy" id="6216"/>
    <lineage>
        <taxon>Eukaryota</taxon>
        <taxon>Metazoa</taxon>
        <taxon>Spiralia</taxon>
        <taxon>Lophotrochozoa</taxon>
        <taxon>Platyhelminthes</taxon>
        <taxon>Cestoda</taxon>
        <taxon>Eucestoda</taxon>
        <taxon>Cyclophyllidea</taxon>
        <taxon>Hymenolepididae</taxon>
        <taxon>Hymenolepis</taxon>
    </lineage>
</organism>
<name>A0A564YFV4_HYMDI</name>
<reference evidence="2 3" key="1">
    <citation type="submission" date="2019-07" db="EMBL/GenBank/DDBJ databases">
        <authorList>
            <person name="Jastrzebski P J."/>
            <person name="Paukszto L."/>
            <person name="Jastrzebski P J."/>
        </authorList>
    </citation>
    <scope>NUCLEOTIDE SEQUENCE [LARGE SCALE GENOMIC DNA]</scope>
    <source>
        <strain evidence="2 3">WMS-il1</strain>
    </source>
</reference>